<comment type="caution">
    <text evidence="11">The sequence shown here is derived from an EMBL/GenBank/DDBJ whole genome shotgun (WGS) entry which is preliminary data.</text>
</comment>
<evidence type="ECO:0000259" key="10">
    <source>
        <dbReference type="PROSITE" id="PS50928"/>
    </source>
</evidence>
<feature type="transmembrane region" description="Helical" evidence="9">
    <location>
        <begin position="460"/>
        <end position="481"/>
    </location>
</feature>
<evidence type="ECO:0000256" key="8">
    <source>
        <dbReference type="ARBA" id="ARBA00023136"/>
    </source>
</evidence>
<dbReference type="InterPro" id="IPR000515">
    <property type="entry name" value="MetI-like"/>
</dbReference>
<evidence type="ECO:0000256" key="5">
    <source>
        <dbReference type="ARBA" id="ARBA00022692"/>
    </source>
</evidence>
<keyword evidence="8 9" id="KW-0472">Membrane</keyword>
<gene>
    <name evidence="11" type="ORF">FC39_GL000244</name>
</gene>
<evidence type="ECO:0000256" key="2">
    <source>
        <dbReference type="ARBA" id="ARBA00010072"/>
    </source>
</evidence>
<dbReference type="GO" id="GO:0043190">
    <property type="term" value="C:ATP-binding cassette (ABC) transporter complex"/>
    <property type="evidence" value="ECO:0007669"/>
    <property type="project" value="InterPro"/>
</dbReference>
<evidence type="ECO:0000256" key="6">
    <source>
        <dbReference type="ARBA" id="ARBA00022970"/>
    </source>
</evidence>
<feature type="domain" description="ABC transmembrane type-1" evidence="10">
    <location>
        <begin position="306"/>
        <end position="505"/>
    </location>
</feature>
<dbReference type="InterPro" id="IPR035906">
    <property type="entry name" value="MetI-like_sf"/>
</dbReference>
<protein>
    <submittedName>
        <fullName evidence="11">Glutamine ABC transporter</fullName>
    </submittedName>
</protein>
<dbReference type="Gene3D" id="3.40.190.10">
    <property type="entry name" value="Periplasmic binding protein-like II"/>
    <property type="match status" value="2"/>
</dbReference>
<dbReference type="eggNOG" id="COG0765">
    <property type="taxonomic scope" value="Bacteria"/>
</dbReference>
<dbReference type="InterPro" id="IPR043429">
    <property type="entry name" value="ArtM/GltK/GlnP/TcyL/YhdX-like"/>
</dbReference>
<dbReference type="InterPro" id="IPR001638">
    <property type="entry name" value="Solute-binding_3/MltF_N"/>
</dbReference>
<dbReference type="Pfam" id="PF00528">
    <property type="entry name" value="BPD_transp_1"/>
    <property type="match status" value="1"/>
</dbReference>
<evidence type="ECO:0000256" key="3">
    <source>
        <dbReference type="ARBA" id="ARBA00022448"/>
    </source>
</evidence>
<reference evidence="11 12" key="1">
    <citation type="journal article" date="2015" name="Genome Announc.">
        <title>Expanding the biotechnology potential of lactobacilli through comparative genomics of 213 strains and associated genera.</title>
        <authorList>
            <person name="Sun Z."/>
            <person name="Harris H.M."/>
            <person name="McCann A."/>
            <person name="Guo C."/>
            <person name="Argimon S."/>
            <person name="Zhang W."/>
            <person name="Yang X."/>
            <person name="Jeffery I.B."/>
            <person name="Cooney J.C."/>
            <person name="Kagawa T.F."/>
            <person name="Liu W."/>
            <person name="Song Y."/>
            <person name="Salvetti E."/>
            <person name="Wrobel A."/>
            <person name="Rasinkangas P."/>
            <person name="Parkhill J."/>
            <person name="Rea M.C."/>
            <person name="O'Sullivan O."/>
            <person name="Ritari J."/>
            <person name="Douillard F.P."/>
            <person name="Paul Ross R."/>
            <person name="Yang R."/>
            <person name="Briner A.E."/>
            <person name="Felis G.E."/>
            <person name="de Vos W.M."/>
            <person name="Barrangou R."/>
            <person name="Klaenhammer T.R."/>
            <person name="Caufield P.W."/>
            <person name="Cui Y."/>
            <person name="Zhang H."/>
            <person name="O'Toole P.W."/>
        </authorList>
    </citation>
    <scope>NUCLEOTIDE SEQUENCE [LARGE SCALE GENOMIC DNA]</scope>
    <source>
        <strain evidence="11 12">DSM 5661</strain>
    </source>
</reference>
<evidence type="ECO:0000256" key="4">
    <source>
        <dbReference type="ARBA" id="ARBA00022475"/>
    </source>
</evidence>
<dbReference type="Pfam" id="PF00497">
    <property type="entry name" value="SBP_bac_3"/>
    <property type="match status" value="1"/>
</dbReference>
<keyword evidence="6" id="KW-0029">Amino-acid transport</keyword>
<dbReference type="EMBL" id="AZGI01000013">
    <property type="protein sequence ID" value="KRM40642.1"/>
    <property type="molecule type" value="Genomic_DNA"/>
</dbReference>
<keyword evidence="3 9" id="KW-0813">Transport</keyword>
<accession>A0A0R1YE61</accession>
<dbReference type="GO" id="GO:0006865">
    <property type="term" value="P:amino acid transport"/>
    <property type="evidence" value="ECO:0007669"/>
    <property type="project" value="UniProtKB-KW"/>
</dbReference>
<dbReference type="NCBIfam" id="TIGR01726">
    <property type="entry name" value="HEQRo_perm_3TM"/>
    <property type="match status" value="1"/>
</dbReference>
<dbReference type="PATRIC" id="fig|1423754.3.peg.255"/>
<dbReference type="FunFam" id="1.10.3720.10:FF:000033">
    <property type="entry name" value="Polar amino acid ABC transporter permease"/>
    <property type="match status" value="1"/>
</dbReference>
<dbReference type="InterPro" id="IPR010065">
    <property type="entry name" value="AA_ABC_transptr_permease_3TM"/>
</dbReference>
<dbReference type="Gene3D" id="1.10.3720.10">
    <property type="entry name" value="MetI-like"/>
    <property type="match status" value="1"/>
</dbReference>
<dbReference type="SUPFAM" id="SSF53850">
    <property type="entry name" value="Periplasmic binding protein-like II"/>
    <property type="match status" value="1"/>
</dbReference>
<evidence type="ECO:0000256" key="7">
    <source>
        <dbReference type="ARBA" id="ARBA00022989"/>
    </source>
</evidence>
<comment type="similarity">
    <text evidence="2">Belongs to the binding-protein-dependent transport system permease family. HisMQ subfamily.</text>
</comment>
<keyword evidence="7 9" id="KW-1133">Transmembrane helix</keyword>
<dbReference type="STRING" id="1423754.FC39_GL000244"/>
<keyword evidence="12" id="KW-1185">Reference proteome</keyword>
<dbReference type="SUPFAM" id="SSF161098">
    <property type="entry name" value="MetI-like"/>
    <property type="match status" value="1"/>
</dbReference>
<organism evidence="11 12">
    <name type="scientific">Lactobacillus hamsteri DSM 5661 = JCM 6256</name>
    <dbReference type="NCBI Taxonomy" id="1423754"/>
    <lineage>
        <taxon>Bacteria</taxon>
        <taxon>Bacillati</taxon>
        <taxon>Bacillota</taxon>
        <taxon>Bacilli</taxon>
        <taxon>Lactobacillales</taxon>
        <taxon>Lactobacillaceae</taxon>
        <taxon>Lactobacillus</taxon>
    </lineage>
</organism>
<feature type="transmembrane region" description="Helical" evidence="9">
    <location>
        <begin position="350"/>
        <end position="375"/>
    </location>
</feature>
<proteinExistence type="inferred from homology"/>
<evidence type="ECO:0000313" key="11">
    <source>
        <dbReference type="EMBL" id="KRM40642.1"/>
    </source>
</evidence>
<dbReference type="GO" id="GO:0022857">
    <property type="term" value="F:transmembrane transporter activity"/>
    <property type="evidence" value="ECO:0007669"/>
    <property type="project" value="InterPro"/>
</dbReference>
<evidence type="ECO:0000256" key="1">
    <source>
        <dbReference type="ARBA" id="ARBA00004651"/>
    </source>
</evidence>
<name>A0A0R1YE61_9LACO</name>
<feature type="transmembrane region" description="Helical" evidence="9">
    <location>
        <begin position="301"/>
        <end position="329"/>
    </location>
</feature>
<evidence type="ECO:0000313" key="12">
    <source>
        <dbReference type="Proteomes" id="UP000051223"/>
    </source>
</evidence>
<evidence type="ECO:0000256" key="9">
    <source>
        <dbReference type="RuleBase" id="RU363032"/>
    </source>
</evidence>
<dbReference type="AlphaFoldDB" id="A0A0R1YE61"/>
<feature type="transmembrane region" description="Helical" evidence="9">
    <location>
        <begin position="487"/>
        <end position="508"/>
    </location>
</feature>
<dbReference type="CDD" id="cd06261">
    <property type="entry name" value="TM_PBP2"/>
    <property type="match status" value="1"/>
</dbReference>
<dbReference type="PANTHER" id="PTHR30614:SF20">
    <property type="entry name" value="GLUTAMINE TRANSPORT SYSTEM PERMEASE PROTEIN GLNP"/>
    <property type="match status" value="1"/>
</dbReference>
<dbReference type="Proteomes" id="UP000051223">
    <property type="component" value="Unassembled WGS sequence"/>
</dbReference>
<sequence>MKSRFRWIIALLTVLLSIFVGFSFNSHSTEAAKKDSNVLKIGMEANYPPYNWTQTNDANGAVPISGSHSYANGYDVQIAKIIGKKLHRKVVVEKTEWDGLLPALTSGKIDLIIAGMSPTPERRRAINFSEPYRKSTFVVITNKASKYSNAKKLTDFKGAKLTAQQGTLHYGLIKQLKGSHREPAMRDFSAMRQSLSSGTIDGYVAEDIEFQSYHNVNPNIIAVNLNKMAGFHVDHDDSITSIGVKKGNTKLLNDVNAALRTISTKKRDQMMATAIKEQPKAGNSAKKENWLVSTWKQYGNMILSGIGMTLLLALVGTIIGFFIGLLVGIVRTIPTPTTRGKRWALNVIKWLLSVYVEIFRGTPMMVQAAVIYYGIAQFWHLNLNRTVAALIIVSINTGAYLAEVIRGGIISTPEGQFEAASALGMSHNQRMWHIILPQAIKNCLPSITNEFIVNIKDTSVLSIISVSELFFVGTTIASQTFQFFPTYLSISVIYLVLTFTITRIFNFIERRLEGNKNYNLMANQVQVGTPKDAEANN</sequence>
<dbReference type="PANTHER" id="PTHR30614">
    <property type="entry name" value="MEMBRANE COMPONENT OF AMINO ACID ABC TRANSPORTER"/>
    <property type="match status" value="1"/>
</dbReference>
<keyword evidence="4" id="KW-1003">Cell membrane</keyword>
<dbReference type="RefSeq" id="WP_056941417.1">
    <property type="nucleotide sequence ID" value="NZ_AZGI01000013.1"/>
</dbReference>
<feature type="transmembrane region" description="Helical" evidence="9">
    <location>
        <begin position="387"/>
        <end position="405"/>
    </location>
</feature>
<dbReference type="PROSITE" id="PS50928">
    <property type="entry name" value="ABC_TM1"/>
    <property type="match status" value="1"/>
</dbReference>
<keyword evidence="5 9" id="KW-0812">Transmembrane</keyword>
<comment type="subcellular location">
    <subcellularLocation>
        <location evidence="1 9">Cell membrane</location>
        <topology evidence="1 9">Multi-pass membrane protein</topology>
    </subcellularLocation>
</comment>
<dbReference type="SMART" id="SM00062">
    <property type="entry name" value="PBPb"/>
    <property type="match status" value="1"/>
</dbReference>